<dbReference type="Proteomes" id="UP001054837">
    <property type="component" value="Unassembled WGS sequence"/>
</dbReference>
<name>A0AAV4NQM6_9ARAC</name>
<dbReference type="AlphaFoldDB" id="A0AAV4NQM6"/>
<comment type="caution">
    <text evidence="1">The sequence shown here is derived from an EMBL/GenBank/DDBJ whole genome shotgun (WGS) entry which is preliminary data.</text>
</comment>
<protein>
    <submittedName>
        <fullName evidence="1">Uncharacterized protein</fullName>
    </submittedName>
</protein>
<accession>A0AAV4NQM6</accession>
<reference evidence="1 2" key="1">
    <citation type="submission" date="2021-06" db="EMBL/GenBank/DDBJ databases">
        <title>Caerostris darwini draft genome.</title>
        <authorList>
            <person name="Kono N."/>
            <person name="Arakawa K."/>
        </authorList>
    </citation>
    <scope>NUCLEOTIDE SEQUENCE [LARGE SCALE GENOMIC DNA]</scope>
</reference>
<keyword evidence="2" id="KW-1185">Reference proteome</keyword>
<gene>
    <name evidence="1" type="ORF">CDAR_574361</name>
</gene>
<organism evidence="1 2">
    <name type="scientific">Caerostris darwini</name>
    <dbReference type="NCBI Taxonomy" id="1538125"/>
    <lineage>
        <taxon>Eukaryota</taxon>
        <taxon>Metazoa</taxon>
        <taxon>Ecdysozoa</taxon>
        <taxon>Arthropoda</taxon>
        <taxon>Chelicerata</taxon>
        <taxon>Arachnida</taxon>
        <taxon>Araneae</taxon>
        <taxon>Araneomorphae</taxon>
        <taxon>Entelegynae</taxon>
        <taxon>Araneoidea</taxon>
        <taxon>Araneidae</taxon>
        <taxon>Caerostris</taxon>
    </lineage>
</organism>
<evidence type="ECO:0000313" key="1">
    <source>
        <dbReference type="EMBL" id="GIX87112.1"/>
    </source>
</evidence>
<evidence type="ECO:0000313" key="2">
    <source>
        <dbReference type="Proteomes" id="UP001054837"/>
    </source>
</evidence>
<proteinExistence type="predicted"/>
<sequence>MDFFFPNLIYARIIFVKVPFSDCYENKQRHLKTQSDFLQRVFGLKTNLEKDEENIKKFLKPRNHLNHVEVTTQLNFPQLPLKGQLTQETLKILALRPSNSLP</sequence>
<dbReference type="EMBL" id="BPLQ01001966">
    <property type="protein sequence ID" value="GIX87112.1"/>
    <property type="molecule type" value="Genomic_DNA"/>
</dbReference>